<evidence type="ECO:0000313" key="4">
    <source>
        <dbReference type="EMBL" id="KAE9168658.1"/>
    </source>
</evidence>
<dbReference type="EMBL" id="QXFW01005313">
    <property type="protein sequence ID" value="KAE8962429.1"/>
    <property type="molecule type" value="Genomic_DNA"/>
</dbReference>
<evidence type="ECO:0000256" key="1">
    <source>
        <dbReference type="SAM" id="MobiDB-lite"/>
    </source>
</evidence>
<proteinExistence type="predicted"/>
<protein>
    <submittedName>
        <fullName evidence="5">Uncharacterized protein</fullName>
    </submittedName>
</protein>
<dbReference type="EMBL" id="QXGC01005625">
    <property type="protein sequence ID" value="KAE9164703.1"/>
    <property type="molecule type" value="Genomic_DNA"/>
</dbReference>
<sequence length="60" mass="6793">MLTREKNIVHETTTKLEDGPSKGSLSFDTARRLDEPAPLEALLAQVSRFAREEERVPLEL</sequence>
<name>A0A6A3VQ25_9STRA</name>
<dbReference type="Proteomes" id="UP000440367">
    <property type="component" value="Unassembled WGS sequence"/>
</dbReference>
<feature type="compositionally biased region" description="Basic and acidic residues" evidence="1">
    <location>
        <begin position="1"/>
        <end position="20"/>
    </location>
</feature>
<dbReference type="EMBL" id="QXGB01003624">
    <property type="protein sequence ID" value="KAE9169772.1"/>
    <property type="molecule type" value="Genomic_DNA"/>
</dbReference>
<evidence type="ECO:0000313" key="2">
    <source>
        <dbReference type="EMBL" id="KAE8962429.1"/>
    </source>
</evidence>
<dbReference type="AlphaFoldDB" id="A0A6A3VQ25"/>
<evidence type="ECO:0000313" key="9">
    <source>
        <dbReference type="Proteomes" id="UP000476176"/>
    </source>
</evidence>
<dbReference type="Proteomes" id="UP000433483">
    <property type="component" value="Unassembled WGS sequence"/>
</dbReference>
<feature type="region of interest" description="Disordered" evidence="1">
    <location>
        <begin position="1"/>
        <end position="28"/>
    </location>
</feature>
<dbReference type="EMBL" id="QXGD01004822">
    <property type="protein sequence ID" value="KAE9168658.1"/>
    <property type="molecule type" value="Genomic_DNA"/>
</dbReference>
<comment type="caution">
    <text evidence="5">The sequence shown here is derived from an EMBL/GenBank/DDBJ whole genome shotgun (WGS) entry which is preliminary data.</text>
</comment>
<dbReference type="Proteomes" id="UP000476176">
    <property type="component" value="Unassembled WGS sequence"/>
</dbReference>
<evidence type="ECO:0000313" key="8">
    <source>
        <dbReference type="Proteomes" id="UP000460718"/>
    </source>
</evidence>
<gene>
    <name evidence="4" type="ORF">PF002_g30561</name>
    <name evidence="3" type="ORF">PF004_g29740</name>
    <name evidence="5" type="ORF">PF005_g27824</name>
    <name evidence="2" type="ORF">PF011_g29397</name>
</gene>
<evidence type="ECO:0000313" key="6">
    <source>
        <dbReference type="Proteomes" id="UP000433483"/>
    </source>
</evidence>
<organism evidence="5 6">
    <name type="scientific">Phytophthora fragariae</name>
    <dbReference type="NCBI Taxonomy" id="53985"/>
    <lineage>
        <taxon>Eukaryota</taxon>
        <taxon>Sar</taxon>
        <taxon>Stramenopiles</taxon>
        <taxon>Oomycota</taxon>
        <taxon>Peronosporomycetes</taxon>
        <taxon>Peronosporales</taxon>
        <taxon>Peronosporaceae</taxon>
        <taxon>Phytophthora</taxon>
    </lineage>
</organism>
<evidence type="ECO:0000313" key="5">
    <source>
        <dbReference type="EMBL" id="KAE9169772.1"/>
    </source>
</evidence>
<dbReference type="Proteomes" id="UP000460718">
    <property type="component" value="Unassembled WGS sequence"/>
</dbReference>
<evidence type="ECO:0000313" key="7">
    <source>
        <dbReference type="Proteomes" id="UP000440367"/>
    </source>
</evidence>
<reference evidence="6 7" key="1">
    <citation type="submission" date="2018-08" db="EMBL/GenBank/DDBJ databases">
        <title>Genomic investigation of the strawberry pathogen Phytophthora fragariae indicates pathogenicity is determined by transcriptional variation in three key races.</title>
        <authorList>
            <person name="Adams T.M."/>
            <person name="Armitage A.D."/>
            <person name="Sobczyk M.K."/>
            <person name="Bates H.J."/>
            <person name="Dunwell J.M."/>
            <person name="Nellist C.F."/>
            <person name="Harrison R.J."/>
        </authorList>
    </citation>
    <scope>NUCLEOTIDE SEQUENCE [LARGE SCALE GENOMIC DNA]</scope>
    <source>
        <strain evidence="4 7">BC-1</strain>
        <strain evidence="3 9">BC-23</strain>
        <strain evidence="5 6">NOV-27</strain>
        <strain evidence="2 8">SCRP245</strain>
    </source>
</reference>
<accession>A0A6A3VQ25</accession>
<evidence type="ECO:0000313" key="3">
    <source>
        <dbReference type="EMBL" id="KAE9164703.1"/>
    </source>
</evidence>
<keyword evidence="6" id="KW-1185">Reference proteome</keyword>